<accession>A0A5C5YIT0</accession>
<dbReference type="InterPro" id="IPR045584">
    <property type="entry name" value="Pilin-like"/>
</dbReference>
<proteinExistence type="predicted"/>
<protein>
    <recommendedName>
        <fullName evidence="2">DUF1559 domain-containing protein</fullName>
    </recommendedName>
</protein>
<feature type="domain" description="DUF1559" evidence="2">
    <location>
        <begin position="38"/>
        <end position="372"/>
    </location>
</feature>
<dbReference type="Pfam" id="PF07963">
    <property type="entry name" value="N_methyl"/>
    <property type="match status" value="1"/>
</dbReference>
<comment type="caution">
    <text evidence="3">The sequence shown here is derived from an EMBL/GenBank/DDBJ whole genome shotgun (WGS) entry which is preliminary data.</text>
</comment>
<keyword evidence="1" id="KW-0812">Transmembrane</keyword>
<evidence type="ECO:0000259" key="2">
    <source>
        <dbReference type="Pfam" id="PF07596"/>
    </source>
</evidence>
<organism evidence="3 4">
    <name type="scientific">Allorhodopirellula solitaria</name>
    <dbReference type="NCBI Taxonomy" id="2527987"/>
    <lineage>
        <taxon>Bacteria</taxon>
        <taxon>Pseudomonadati</taxon>
        <taxon>Planctomycetota</taxon>
        <taxon>Planctomycetia</taxon>
        <taxon>Pirellulales</taxon>
        <taxon>Pirellulaceae</taxon>
        <taxon>Allorhodopirellula</taxon>
    </lineage>
</organism>
<dbReference type="NCBIfam" id="TIGR02532">
    <property type="entry name" value="IV_pilin_GFxxxE"/>
    <property type="match status" value="1"/>
</dbReference>
<keyword evidence="1" id="KW-0472">Membrane</keyword>
<sequence>MKIFQDRRPRRAGFTLVELLVVIAIIGVLVGLLLPAVQAAREAARRMSCGNNVKQLGLGYHNYHSAYNQLPSYRGGSNDPSTNWPPGYSDNSNIYNLSPLVGILPFIEQQALWQQISNPSIQNADGSTRAVSDPWPAMGPTVDGNDRYIPWTTEVKTYRCPSDPGSGAPAYGRTNYAACLGDSYAQPNGSWVWWDNTQRVGQVWAGTSETAADRGLFFARRATKFRDCLDGLSNTIMGGEIATDLGDNDVRTRAAVHAIDGAGNLDNNPLSCRSGLDPLRPQFWKAGTTFCTWQGDPRIRRGFQWASAFDIMGGFHTVLPPNKEICADTTAGQWAGILDGRGNYTASSRHQGGVHVLMGDGAVKFITDSIESGNSAHGNVNPWWGSGRASPYGIWGAMGTRASRETPDMTGI</sequence>
<dbReference type="InterPro" id="IPR011453">
    <property type="entry name" value="DUF1559"/>
</dbReference>
<dbReference type="InterPro" id="IPR027558">
    <property type="entry name" value="Pre_pil_HX9DG_C"/>
</dbReference>
<evidence type="ECO:0000313" key="3">
    <source>
        <dbReference type="EMBL" id="TWT74776.1"/>
    </source>
</evidence>
<name>A0A5C5YIT0_9BACT</name>
<dbReference type="InterPro" id="IPR012902">
    <property type="entry name" value="N_methyl_site"/>
</dbReference>
<dbReference type="AlphaFoldDB" id="A0A5C5YIT0"/>
<dbReference type="NCBIfam" id="TIGR04294">
    <property type="entry name" value="pre_pil_HX9DG"/>
    <property type="match status" value="1"/>
</dbReference>
<dbReference type="EMBL" id="SJPK01000001">
    <property type="protein sequence ID" value="TWT74776.1"/>
    <property type="molecule type" value="Genomic_DNA"/>
</dbReference>
<dbReference type="Pfam" id="PF07596">
    <property type="entry name" value="SBP_bac_10"/>
    <property type="match status" value="1"/>
</dbReference>
<dbReference type="Proteomes" id="UP000318053">
    <property type="component" value="Unassembled WGS sequence"/>
</dbReference>
<dbReference type="OrthoDB" id="241541at2"/>
<feature type="transmembrane region" description="Helical" evidence="1">
    <location>
        <begin position="12"/>
        <end position="37"/>
    </location>
</feature>
<dbReference type="PANTHER" id="PTHR30093">
    <property type="entry name" value="GENERAL SECRETION PATHWAY PROTEIN G"/>
    <property type="match status" value="1"/>
</dbReference>
<dbReference type="PANTHER" id="PTHR30093:SF2">
    <property type="entry name" value="TYPE II SECRETION SYSTEM PROTEIN H"/>
    <property type="match status" value="1"/>
</dbReference>
<dbReference type="SUPFAM" id="SSF54523">
    <property type="entry name" value="Pili subunits"/>
    <property type="match status" value="1"/>
</dbReference>
<reference evidence="3 4" key="1">
    <citation type="submission" date="2019-02" db="EMBL/GenBank/DDBJ databases">
        <title>Deep-cultivation of Planctomycetes and their phenomic and genomic characterization uncovers novel biology.</title>
        <authorList>
            <person name="Wiegand S."/>
            <person name="Jogler M."/>
            <person name="Boedeker C."/>
            <person name="Pinto D."/>
            <person name="Vollmers J."/>
            <person name="Rivas-Marin E."/>
            <person name="Kohn T."/>
            <person name="Peeters S.H."/>
            <person name="Heuer A."/>
            <person name="Rast P."/>
            <person name="Oberbeckmann S."/>
            <person name="Bunk B."/>
            <person name="Jeske O."/>
            <person name="Meyerdierks A."/>
            <person name="Storesund J.E."/>
            <person name="Kallscheuer N."/>
            <person name="Luecker S."/>
            <person name="Lage O.M."/>
            <person name="Pohl T."/>
            <person name="Merkel B.J."/>
            <person name="Hornburger P."/>
            <person name="Mueller R.-W."/>
            <person name="Bruemmer F."/>
            <person name="Labrenz M."/>
            <person name="Spormann A.M."/>
            <person name="Op Den Camp H."/>
            <person name="Overmann J."/>
            <person name="Amann R."/>
            <person name="Jetten M.S.M."/>
            <person name="Mascher T."/>
            <person name="Medema M.H."/>
            <person name="Devos D.P."/>
            <person name="Kaster A.-K."/>
            <person name="Ovreas L."/>
            <person name="Rohde M."/>
            <person name="Galperin M.Y."/>
            <person name="Jogler C."/>
        </authorList>
    </citation>
    <scope>NUCLEOTIDE SEQUENCE [LARGE SCALE GENOMIC DNA]</scope>
    <source>
        <strain evidence="3 4">CA85</strain>
    </source>
</reference>
<dbReference type="PROSITE" id="PS00409">
    <property type="entry name" value="PROKAR_NTER_METHYL"/>
    <property type="match status" value="1"/>
</dbReference>
<evidence type="ECO:0000256" key="1">
    <source>
        <dbReference type="SAM" id="Phobius"/>
    </source>
</evidence>
<dbReference type="RefSeq" id="WP_146389105.1">
    <property type="nucleotide sequence ID" value="NZ_SJPK01000001.1"/>
</dbReference>
<keyword evidence="1" id="KW-1133">Transmembrane helix</keyword>
<keyword evidence="4" id="KW-1185">Reference proteome</keyword>
<evidence type="ECO:0000313" key="4">
    <source>
        <dbReference type="Proteomes" id="UP000318053"/>
    </source>
</evidence>
<gene>
    <name evidence="3" type="ORF">CA85_00610</name>
</gene>
<dbReference type="Gene3D" id="3.30.700.10">
    <property type="entry name" value="Glycoprotein, Type 4 Pilin"/>
    <property type="match status" value="1"/>
</dbReference>